<reference evidence="4 5" key="1">
    <citation type="submission" date="2009-01" db="EMBL/GenBank/DDBJ databases">
        <authorList>
            <person name="Fulton L."/>
            <person name="Clifton S."/>
            <person name="Fulton B."/>
            <person name="Xu J."/>
            <person name="Minx P."/>
            <person name="Pepin K.H."/>
            <person name="Johnson M."/>
            <person name="Bhonagiri V."/>
            <person name="Nash W.E."/>
            <person name="Mardis E.R."/>
            <person name="Wilson R.K."/>
        </authorList>
    </citation>
    <scope>NUCLEOTIDE SEQUENCE [LARGE SCALE GENOMIC DNA]</scope>
    <source>
        <strain evidence="4 5">DSM 5476</strain>
    </source>
</reference>
<dbReference type="InterPro" id="IPR034829">
    <property type="entry name" value="DnaD-like_sf"/>
</dbReference>
<keyword evidence="5" id="KW-1185">Reference proteome</keyword>
<dbReference type="Proteomes" id="UP000003340">
    <property type="component" value="Unassembled WGS sequence"/>
</dbReference>
<accession>C0EFG7</accession>
<dbReference type="AlphaFoldDB" id="C0EFG7"/>
<dbReference type="InterPro" id="IPR017019">
    <property type="entry name" value="DNA_replication_prd_bac"/>
</dbReference>
<sequence length="304" mass="34476">MNYQLNFQAFSGLIALPAAVTEHLREASGIAIKVLITVLSAPGGKPGPEEIASTLGIATEDALDGLKFWISKGILTTEEKEKREAVKLVKPGSNTITSKELADQMEHNAQVRCLFESAEHLYARPLNATERRTLLYTFQSTLLPVDVILMIIDFCLRIGKSSVNYILRVCEDWTEQEINTHELAEEKIRRELDKNEEERLVMSSFGIHGRRLTKKESDYIGKWLHQYGFQINMIRLAYERTIDSIGELSFPYINKILSEWHKHSIATPEQANSRDAKPAPKQSDEAPSYDLDKLSKRGMFIPEV</sequence>
<reference evidence="4 5" key="2">
    <citation type="submission" date="2009-02" db="EMBL/GenBank/DDBJ databases">
        <title>Draft genome sequence of Clostridium methylpentosum (DSM 5476).</title>
        <authorList>
            <person name="Sudarsanam P."/>
            <person name="Ley R."/>
            <person name="Guruge J."/>
            <person name="Turnbaugh P.J."/>
            <person name="Mahowald M."/>
            <person name="Liep D."/>
            <person name="Gordon J."/>
        </authorList>
    </citation>
    <scope>NUCLEOTIDE SEQUENCE [LARGE SCALE GENOMIC DNA]</scope>
    <source>
        <strain evidence="4 5">DSM 5476</strain>
    </source>
</reference>
<evidence type="ECO:0000313" key="4">
    <source>
        <dbReference type="EMBL" id="EEG29776.1"/>
    </source>
</evidence>
<name>C0EFG7_9FIRM</name>
<comment type="caution">
    <text evidence="4">The sequence shown here is derived from an EMBL/GenBank/DDBJ whole genome shotgun (WGS) entry which is preliminary data.</text>
</comment>
<feature type="compositionally biased region" description="Basic and acidic residues" evidence="2">
    <location>
        <begin position="272"/>
        <end position="295"/>
    </location>
</feature>
<dbReference type="PIRSF" id="PIRSF033722">
    <property type="entry name" value="DnaD_CA_C3587_prd"/>
    <property type="match status" value="1"/>
</dbReference>
<dbReference type="eggNOG" id="COG3935">
    <property type="taxonomic scope" value="Bacteria"/>
</dbReference>
<dbReference type="EMBL" id="ACEC01000091">
    <property type="protein sequence ID" value="EEG29776.1"/>
    <property type="molecule type" value="Genomic_DNA"/>
</dbReference>
<evidence type="ECO:0000313" key="5">
    <source>
        <dbReference type="Proteomes" id="UP000003340"/>
    </source>
</evidence>
<comment type="similarity">
    <text evidence="1">Belongs to the DnaB/DnaD family.</text>
</comment>
<dbReference type="InterPro" id="IPR053162">
    <property type="entry name" value="DnaD"/>
</dbReference>
<dbReference type="Gene3D" id="1.10.10.630">
    <property type="entry name" value="DnaD domain-like"/>
    <property type="match status" value="2"/>
</dbReference>
<evidence type="ECO:0000256" key="2">
    <source>
        <dbReference type="SAM" id="MobiDB-lite"/>
    </source>
</evidence>
<feature type="domain" description="DnaB/C C-terminal" evidence="3">
    <location>
        <begin position="115"/>
        <end position="187"/>
    </location>
</feature>
<dbReference type="InterPro" id="IPR006343">
    <property type="entry name" value="DnaB/C_C"/>
</dbReference>
<dbReference type="HOGENOM" id="CLU_050990_0_0_9"/>
<dbReference type="PANTHER" id="PTHR37293:SF5">
    <property type="entry name" value="DNA REPLICATION PROTEIN"/>
    <property type="match status" value="1"/>
</dbReference>
<gene>
    <name evidence="4" type="ORF">CLOSTMETH_02609</name>
</gene>
<dbReference type="Pfam" id="PF07261">
    <property type="entry name" value="DnaB_2"/>
    <property type="match status" value="2"/>
</dbReference>
<organism evidence="4 5">
    <name type="scientific">[Clostridium] methylpentosum DSM 5476</name>
    <dbReference type="NCBI Taxonomy" id="537013"/>
    <lineage>
        <taxon>Bacteria</taxon>
        <taxon>Bacillati</taxon>
        <taxon>Bacillota</taxon>
        <taxon>Clostridia</taxon>
        <taxon>Eubacteriales</taxon>
        <taxon>Oscillospiraceae</taxon>
        <taxon>Oscillospiraceae incertae sedis</taxon>
    </lineage>
</organism>
<protein>
    <submittedName>
        <fullName evidence="4">DnaD domain protein</fullName>
    </submittedName>
</protein>
<feature type="region of interest" description="Disordered" evidence="2">
    <location>
        <begin position="267"/>
        <end position="304"/>
    </location>
</feature>
<proteinExistence type="inferred from homology"/>
<dbReference type="PANTHER" id="PTHR37293">
    <property type="entry name" value="PHAGE REPLICATION PROTEIN-RELATED"/>
    <property type="match status" value="1"/>
</dbReference>
<dbReference type="NCBIfam" id="TIGR01446">
    <property type="entry name" value="DnaD_dom"/>
    <property type="match status" value="2"/>
</dbReference>
<evidence type="ECO:0000256" key="1">
    <source>
        <dbReference type="ARBA" id="ARBA00093462"/>
    </source>
</evidence>
<dbReference type="SUPFAM" id="SSF158499">
    <property type="entry name" value="DnaD domain-like"/>
    <property type="match status" value="2"/>
</dbReference>
<evidence type="ECO:0000259" key="3">
    <source>
        <dbReference type="Pfam" id="PF07261"/>
    </source>
</evidence>
<feature type="domain" description="DnaB/C C-terminal" evidence="3">
    <location>
        <begin position="209"/>
        <end position="273"/>
    </location>
</feature>
<dbReference type="STRING" id="537013.CLOSTMETH_02609"/>